<comment type="caution">
    <text evidence="2">The sequence shown here is derived from an EMBL/GenBank/DDBJ whole genome shotgun (WGS) entry which is preliminary data.</text>
</comment>
<sequence length="502" mass="56070">MSQAYKKQSVPPSRSGKTSRGMGVSYLTTLTSQERQKDLTEIQKFSITSSNYTLQLHRHLQNLITHGPIQPYDPDYMIYRETGGRRKPVESKAKLPPEEERRLSQKRKNLSRAESTRENLETQYMSLRFHYVSASQRLATSRLSTDNVCKVLMGVGERRGRGLGYRRVRMGVAREIKKVIEERLKKIQGEIIEPQTEGTAELTTVWDNIENTLVAAEQACWDKELSGIVQESLKGNFKKEDGALRKNNPRQPLKSQVKAAKPPILWENSIEPPVPRGLPLLLTPLSSDPMKACASSYATIFGSSASSLTWLETGMPNSTLVRESELDSLAMIKAECAALTEKATSLRLSTLKTQAETSLHRSNTQSLNSRLQFLRTETEAILSRHQLVVDSSNTSRQSSTLEYAFARSLTAQELANSASAQPDSDSEEEPEIASTTQSGFMSGSKKASNSPKGPSSNQEDGMMELLARASEGKDDVEEEEEGGEKRKRVKGKGEEKKRQRRR</sequence>
<keyword evidence="3" id="KW-1185">Reference proteome</keyword>
<feature type="region of interest" description="Disordered" evidence="1">
    <location>
        <begin position="84"/>
        <end position="117"/>
    </location>
</feature>
<feature type="compositionally biased region" description="Polar residues" evidence="1">
    <location>
        <begin position="1"/>
        <end position="18"/>
    </location>
</feature>
<name>A0A9W7BNF7_9STRA</name>
<reference evidence="3" key="1">
    <citation type="journal article" date="2023" name="Commun. Biol.">
        <title>Genome analysis of Parmales, the sister group of diatoms, reveals the evolutionary specialization of diatoms from phago-mixotrophs to photoautotrophs.</title>
        <authorList>
            <person name="Ban H."/>
            <person name="Sato S."/>
            <person name="Yoshikawa S."/>
            <person name="Yamada K."/>
            <person name="Nakamura Y."/>
            <person name="Ichinomiya M."/>
            <person name="Sato N."/>
            <person name="Blanc-Mathieu R."/>
            <person name="Endo H."/>
            <person name="Kuwata A."/>
            <person name="Ogata H."/>
        </authorList>
    </citation>
    <scope>NUCLEOTIDE SEQUENCE [LARGE SCALE GENOMIC DNA]</scope>
    <source>
        <strain evidence="3">NIES 3701</strain>
    </source>
</reference>
<feature type="compositionally biased region" description="Polar residues" evidence="1">
    <location>
        <begin position="414"/>
        <end position="423"/>
    </location>
</feature>
<organism evidence="2 3">
    <name type="scientific">Triparma strigata</name>
    <dbReference type="NCBI Taxonomy" id="1606541"/>
    <lineage>
        <taxon>Eukaryota</taxon>
        <taxon>Sar</taxon>
        <taxon>Stramenopiles</taxon>
        <taxon>Ochrophyta</taxon>
        <taxon>Bolidophyceae</taxon>
        <taxon>Parmales</taxon>
        <taxon>Triparmaceae</taxon>
        <taxon>Triparma</taxon>
    </lineage>
</organism>
<dbReference type="Proteomes" id="UP001165085">
    <property type="component" value="Unassembled WGS sequence"/>
</dbReference>
<feature type="compositionally biased region" description="Basic and acidic residues" evidence="1">
    <location>
        <begin position="84"/>
        <end position="103"/>
    </location>
</feature>
<accession>A0A9W7BNF7</accession>
<evidence type="ECO:0000313" key="3">
    <source>
        <dbReference type="Proteomes" id="UP001165085"/>
    </source>
</evidence>
<protein>
    <submittedName>
        <fullName evidence="2">Uncharacterized protein</fullName>
    </submittedName>
</protein>
<feature type="region of interest" description="Disordered" evidence="1">
    <location>
        <begin position="414"/>
        <end position="502"/>
    </location>
</feature>
<dbReference type="OrthoDB" id="44133at2759"/>
<feature type="compositionally biased region" description="Polar residues" evidence="1">
    <location>
        <begin position="433"/>
        <end position="459"/>
    </location>
</feature>
<feature type="compositionally biased region" description="Basic and acidic residues" evidence="1">
    <location>
        <begin position="491"/>
        <end position="502"/>
    </location>
</feature>
<proteinExistence type="predicted"/>
<dbReference type="EMBL" id="BRXY01000363">
    <property type="protein sequence ID" value="GMH89798.1"/>
    <property type="molecule type" value="Genomic_DNA"/>
</dbReference>
<evidence type="ECO:0000313" key="2">
    <source>
        <dbReference type="EMBL" id="GMH89798.1"/>
    </source>
</evidence>
<feature type="region of interest" description="Disordered" evidence="1">
    <location>
        <begin position="1"/>
        <end position="23"/>
    </location>
</feature>
<dbReference type="AlphaFoldDB" id="A0A9W7BNF7"/>
<evidence type="ECO:0000256" key="1">
    <source>
        <dbReference type="SAM" id="MobiDB-lite"/>
    </source>
</evidence>
<gene>
    <name evidence="2" type="ORF">TrST_g9224</name>
</gene>